<keyword evidence="1" id="KW-0472">Membrane</keyword>
<feature type="transmembrane region" description="Helical" evidence="1">
    <location>
        <begin position="12"/>
        <end position="30"/>
    </location>
</feature>
<reference evidence="2" key="1">
    <citation type="submission" date="2018-05" db="EMBL/GenBank/DDBJ databases">
        <authorList>
            <person name="Lanie J.A."/>
            <person name="Ng W.-L."/>
            <person name="Kazmierczak K.M."/>
            <person name="Andrzejewski T.M."/>
            <person name="Davidsen T.M."/>
            <person name="Wayne K.J."/>
            <person name="Tettelin H."/>
            <person name="Glass J.I."/>
            <person name="Rusch D."/>
            <person name="Podicherti R."/>
            <person name="Tsui H.-C.T."/>
            <person name="Winkler M.E."/>
        </authorList>
    </citation>
    <scope>NUCLEOTIDE SEQUENCE</scope>
</reference>
<protein>
    <submittedName>
        <fullName evidence="2">Uncharacterized protein</fullName>
    </submittedName>
</protein>
<organism evidence="2">
    <name type="scientific">marine metagenome</name>
    <dbReference type="NCBI Taxonomy" id="408172"/>
    <lineage>
        <taxon>unclassified sequences</taxon>
        <taxon>metagenomes</taxon>
        <taxon>ecological metagenomes</taxon>
    </lineage>
</organism>
<dbReference type="EMBL" id="UINC01015302">
    <property type="protein sequence ID" value="SVA64536.1"/>
    <property type="molecule type" value="Genomic_DNA"/>
</dbReference>
<keyword evidence="1" id="KW-0812">Transmembrane</keyword>
<dbReference type="AlphaFoldDB" id="A0A381XIF8"/>
<proteinExistence type="predicted"/>
<keyword evidence="1" id="KW-1133">Transmembrane helix</keyword>
<accession>A0A381XIF8</accession>
<evidence type="ECO:0000256" key="1">
    <source>
        <dbReference type="SAM" id="Phobius"/>
    </source>
</evidence>
<gene>
    <name evidence="2" type="ORF">METZ01_LOCUS117390</name>
</gene>
<evidence type="ECO:0000313" key="2">
    <source>
        <dbReference type="EMBL" id="SVA64536.1"/>
    </source>
</evidence>
<name>A0A381XIF8_9ZZZZ</name>
<feature type="non-terminal residue" evidence="2">
    <location>
        <position position="1"/>
    </location>
</feature>
<sequence>VINLLQKFDQLLLFLCPLLLTIYLLQYMLLQVLNRQTD</sequence>